<proteinExistence type="predicted"/>
<dbReference type="InParanoid" id="E9H4S4"/>
<keyword evidence="1" id="KW-0812">Transmembrane</keyword>
<gene>
    <name evidence="2" type="ORF">DAPPUDRAFT_325456</name>
</gene>
<protein>
    <submittedName>
        <fullName evidence="2">Uncharacterized protein</fullName>
    </submittedName>
</protein>
<evidence type="ECO:0000313" key="2">
    <source>
        <dbReference type="EMBL" id="EFX73199.1"/>
    </source>
</evidence>
<evidence type="ECO:0000256" key="1">
    <source>
        <dbReference type="SAM" id="Phobius"/>
    </source>
</evidence>
<sequence>MYSNLVPVIKKTPRFLIIFGILLLLVVISTLYLKPTQTFYQQGYLQPPTDLINVAFQEKKALEQSLNVCRDDKKDLANLLDAEKEIRRKVNATSENIKLYEEMIQ</sequence>
<reference evidence="2 3" key="1">
    <citation type="journal article" date="2011" name="Science">
        <title>The ecoresponsive genome of Daphnia pulex.</title>
        <authorList>
            <person name="Colbourne J.K."/>
            <person name="Pfrender M.E."/>
            <person name="Gilbert D."/>
            <person name="Thomas W.K."/>
            <person name="Tucker A."/>
            <person name="Oakley T.H."/>
            <person name="Tokishita S."/>
            <person name="Aerts A."/>
            <person name="Arnold G.J."/>
            <person name="Basu M.K."/>
            <person name="Bauer D.J."/>
            <person name="Caceres C.E."/>
            <person name="Carmel L."/>
            <person name="Casola C."/>
            <person name="Choi J.H."/>
            <person name="Detter J.C."/>
            <person name="Dong Q."/>
            <person name="Dusheyko S."/>
            <person name="Eads B.D."/>
            <person name="Frohlich T."/>
            <person name="Geiler-Samerotte K.A."/>
            <person name="Gerlach D."/>
            <person name="Hatcher P."/>
            <person name="Jogdeo S."/>
            <person name="Krijgsveld J."/>
            <person name="Kriventseva E.V."/>
            <person name="Kultz D."/>
            <person name="Laforsch C."/>
            <person name="Lindquist E."/>
            <person name="Lopez J."/>
            <person name="Manak J.R."/>
            <person name="Muller J."/>
            <person name="Pangilinan J."/>
            <person name="Patwardhan R.P."/>
            <person name="Pitluck S."/>
            <person name="Pritham E.J."/>
            <person name="Rechtsteiner A."/>
            <person name="Rho M."/>
            <person name="Rogozin I.B."/>
            <person name="Sakarya O."/>
            <person name="Salamov A."/>
            <person name="Schaack S."/>
            <person name="Shapiro H."/>
            <person name="Shiga Y."/>
            <person name="Skalitzky C."/>
            <person name="Smith Z."/>
            <person name="Souvorov A."/>
            <person name="Sung W."/>
            <person name="Tang Z."/>
            <person name="Tsuchiya D."/>
            <person name="Tu H."/>
            <person name="Vos H."/>
            <person name="Wang M."/>
            <person name="Wolf Y.I."/>
            <person name="Yamagata H."/>
            <person name="Yamada T."/>
            <person name="Ye Y."/>
            <person name="Shaw J.R."/>
            <person name="Andrews J."/>
            <person name="Crease T.J."/>
            <person name="Tang H."/>
            <person name="Lucas S.M."/>
            <person name="Robertson H.M."/>
            <person name="Bork P."/>
            <person name="Koonin E.V."/>
            <person name="Zdobnov E.M."/>
            <person name="Grigoriev I.V."/>
            <person name="Lynch M."/>
            <person name="Boore J.L."/>
        </authorList>
    </citation>
    <scope>NUCLEOTIDE SEQUENCE [LARGE SCALE GENOMIC DNA]</scope>
</reference>
<name>E9H4S4_DAPPU</name>
<evidence type="ECO:0000313" key="3">
    <source>
        <dbReference type="Proteomes" id="UP000000305"/>
    </source>
</evidence>
<dbReference type="AlphaFoldDB" id="E9H4S4"/>
<accession>E9H4S4</accession>
<keyword evidence="1" id="KW-1133">Transmembrane helix</keyword>
<keyword evidence="1" id="KW-0472">Membrane</keyword>
<dbReference type="EMBL" id="GL732592">
    <property type="protein sequence ID" value="EFX73199.1"/>
    <property type="molecule type" value="Genomic_DNA"/>
</dbReference>
<keyword evidence="3" id="KW-1185">Reference proteome</keyword>
<feature type="transmembrane region" description="Helical" evidence="1">
    <location>
        <begin position="15"/>
        <end position="33"/>
    </location>
</feature>
<organism evidence="2 3">
    <name type="scientific">Daphnia pulex</name>
    <name type="common">Water flea</name>
    <dbReference type="NCBI Taxonomy" id="6669"/>
    <lineage>
        <taxon>Eukaryota</taxon>
        <taxon>Metazoa</taxon>
        <taxon>Ecdysozoa</taxon>
        <taxon>Arthropoda</taxon>
        <taxon>Crustacea</taxon>
        <taxon>Branchiopoda</taxon>
        <taxon>Diplostraca</taxon>
        <taxon>Cladocera</taxon>
        <taxon>Anomopoda</taxon>
        <taxon>Daphniidae</taxon>
        <taxon>Daphnia</taxon>
    </lineage>
</organism>
<dbReference type="Proteomes" id="UP000000305">
    <property type="component" value="Unassembled WGS sequence"/>
</dbReference>
<dbReference type="KEGG" id="dpx:DAPPUDRAFT_325456"/>
<dbReference type="HOGENOM" id="CLU_2239293_0_0_1"/>